<protein>
    <submittedName>
        <fullName evidence="1">Uncharacterized protein</fullName>
    </submittedName>
</protein>
<proteinExistence type="predicted"/>
<dbReference type="EMBL" id="CP000409">
    <property type="protein sequence ID" value="ABV73755.1"/>
    <property type="molecule type" value="Genomic_DNA"/>
</dbReference>
<dbReference type="HOGENOM" id="CLU_3348009_0_0_5"/>
<gene>
    <name evidence="1" type="ordered locus">A1E_04150</name>
</gene>
<dbReference type="AlphaFoldDB" id="A8EZH2"/>
<reference evidence="2" key="1">
    <citation type="submission" date="2007-09" db="EMBL/GenBank/DDBJ databases">
        <title>Complete genome sequence of Rickettsia canadensis.</title>
        <authorList>
            <person name="Madan A."/>
            <person name="Fahey J."/>
            <person name="Helton E."/>
            <person name="Ketteman M."/>
            <person name="Madan A."/>
            <person name="Rodrigues S."/>
            <person name="Sanchez A."/>
            <person name="Whiting M."/>
            <person name="Dasch G."/>
            <person name="Eremeeva M."/>
        </authorList>
    </citation>
    <scope>NUCLEOTIDE SEQUENCE [LARGE SCALE GENOMIC DNA]</scope>
    <source>
        <strain evidence="2">McKiel</strain>
    </source>
</reference>
<evidence type="ECO:0000313" key="1">
    <source>
        <dbReference type="EMBL" id="ABV73755.1"/>
    </source>
</evidence>
<sequence>MSINPKYMDFIESTNLVAREIALAFGVPACRATWYKQ</sequence>
<organism evidence="1 2">
    <name type="scientific">Rickettsia canadensis (strain McKiel)</name>
    <dbReference type="NCBI Taxonomy" id="293613"/>
    <lineage>
        <taxon>Bacteria</taxon>
        <taxon>Pseudomonadati</taxon>
        <taxon>Pseudomonadota</taxon>
        <taxon>Alphaproteobacteria</taxon>
        <taxon>Rickettsiales</taxon>
        <taxon>Rickettsiaceae</taxon>
        <taxon>Rickettsieae</taxon>
        <taxon>Rickettsia</taxon>
        <taxon>belli group</taxon>
    </lineage>
</organism>
<evidence type="ECO:0000313" key="2">
    <source>
        <dbReference type="Proteomes" id="UP000007056"/>
    </source>
</evidence>
<accession>A8EZH2</accession>
<dbReference type="KEGG" id="rcm:A1E_04150"/>
<name>A8EZH2_RICCK</name>
<dbReference type="Proteomes" id="UP000007056">
    <property type="component" value="Chromosome"/>
</dbReference>